<keyword evidence="1" id="KW-0472">Membrane</keyword>
<comment type="caution">
    <text evidence="2">The sequence shown here is derived from an EMBL/GenBank/DDBJ whole genome shotgun (WGS) entry which is preliminary data.</text>
</comment>
<keyword evidence="1" id="KW-1133">Transmembrane helix</keyword>
<dbReference type="RefSeq" id="WP_056964705.1">
    <property type="nucleotide sequence ID" value="NZ_BJZI01000024.1"/>
</dbReference>
<evidence type="ECO:0008006" key="4">
    <source>
        <dbReference type="Google" id="ProtNLM"/>
    </source>
</evidence>
<protein>
    <recommendedName>
        <fullName evidence="4">Amino acid permease</fullName>
    </recommendedName>
</protein>
<gene>
    <name evidence="2" type="ORF">LSP04_16640</name>
</gene>
<dbReference type="Proteomes" id="UP000321691">
    <property type="component" value="Unassembled WGS sequence"/>
</dbReference>
<dbReference type="EMBL" id="BJZI01000024">
    <property type="protein sequence ID" value="GEO67245.1"/>
    <property type="molecule type" value="Genomic_DNA"/>
</dbReference>
<organism evidence="2 3">
    <name type="scientific">Levilactobacillus spicheri</name>
    <dbReference type="NCBI Taxonomy" id="216463"/>
    <lineage>
        <taxon>Bacteria</taxon>
        <taxon>Bacillati</taxon>
        <taxon>Bacillota</taxon>
        <taxon>Bacilli</taxon>
        <taxon>Lactobacillales</taxon>
        <taxon>Lactobacillaceae</taxon>
        <taxon>Levilactobacillus</taxon>
    </lineage>
</organism>
<accession>A0ABQ0WRT6</accession>
<evidence type="ECO:0000313" key="3">
    <source>
        <dbReference type="Proteomes" id="UP000321691"/>
    </source>
</evidence>
<keyword evidence="3" id="KW-1185">Reference proteome</keyword>
<evidence type="ECO:0000313" key="2">
    <source>
        <dbReference type="EMBL" id="GEO67245.1"/>
    </source>
</evidence>
<feature type="transmembrane region" description="Helical" evidence="1">
    <location>
        <begin position="29"/>
        <end position="48"/>
    </location>
</feature>
<keyword evidence="1" id="KW-0812">Transmembrane</keyword>
<feature type="transmembrane region" description="Helical" evidence="1">
    <location>
        <begin position="55"/>
        <end position="77"/>
    </location>
</feature>
<evidence type="ECO:0000256" key="1">
    <source>
        <dbReference type="SAM" id="Phobius"/>
    </source>
</evidence>
<sequence>MTPNLAMLCLFVVILFVQKGVAPRLRVKWGVAVLPTLVLLGGGTYVLLSQAPVLTLLWSLTLVTVLAVIVLLMGATAQR</sequence>
<proteinExistence type="predicted"/>
<reference evidence="2 3" key="1">
    <citation type="submission" date="2019-07" db="EMBL/GenBank/DDBJ databases">
        <title>Whole genome shotgun sequence of Lactobacillus spicheri NBRC 107155.</title>
        <authorList>
            <person name="Hosoyama A."/>
            <person name="Uohara A."/>
            <person name="Ohji S."/>
            <person name="Ichikawa N."/>
        </authorList>
    </citation>
    <scope>NUCLEOTIDE SEQUENCE [LARGE SCALE GENOMIC DNA]</scope>
    <source>
        <strain evidence="2 3">NBRC 107155</strain>
    </source>
</reference>
<name>A0ABQ0WRT6_9LACO</name>